<evidence type="ECO:0000313" key="8">
    <source>
        <dbReference type="EMBL" id="CAH1241173.1"/>
    </source>
</evidence>
<organism evidence="8 9">
    <name type="scientific">Branchiostoma lanceolatum</name>
    <name type="common">Common lancelet</name>
    <name type="synonym">Amphioxus lanceolatum</name>
    <dbReference type="NCBI Taxonomy" id="7740"/>
    <lineage>
        <taxon>Eukaryota</taxon>
        <taxon>Metazoa</taxon>
        <taxon>Chordata</taxon>
        <taxon>Cephalochordata</taxon>
        <taxon>Leptocardii</taxon>
        <taxon>Amphioxiformes</taxon>
        <taxon>Branchiostomatidae</taxon>
        <taxon>Branchiostoma</taxon>
    </lineage>
</organism>
<dbReference type="GO" id="GO:0005886">
    <property type="term" value="C:plasma membrane"/>
    <property type="evidence" value="ECO:0007669"/>
    <property type="project" value="TreeGrafter"/>
</dbReference>
<gene>
    <name evidence="8" type="primary">TLR4</name>
    <name evidence="8" type="ORF">BLAG_LOCUS4923</name>
</gene>
<evidence type="ECO:0000256" key="3">
    <source>
        <dbReference type="ARBA" id="ARBA00022729"/>
    </source>
</evidence>
<protein>
    <submittedName>
        <fullName evidence="8">TLR4 protein</fullName>
    </submittedName>
</protein>
<sequence length="277" mass="28722">MSAPNTGPGPTPAPNTSPGPTSAPNTSPGPTSAPNTGPGPTSAPNTSPGPTSAPNTSPRPTSAPNTSPGPTSAPNTGPGPTSAPNTGPGPTFAPNTSPGPTPAPNTTAGPTSAPNTSPGPTSTPTSEAPGEDQVFVVRELASGLEERDFKLCLEYRDFPAGACKATTIIEAVEASRQTIFLLSQSFVDCEWCALAFKAAHQQMLKDKQNRIVVVVSDDRKLQHVDKDLKFYLMTNKSLKWGEAQFWGKLSCALSRAGRPIHNPEDHLDVGIEMANMC</sequence>
<dbReference type="SUPFAM" id="SSF52200">
    <property type="entry name" value="Toll/Interleukin receptor TIR domain"/>
    <property type="match status" value="1"/>
</dbReference>
<feature type="region of interest" description="Disordered" evidence="6">
    <location>
        <begin position="1"/>
        <end position="133"/>
    </location>
</feature>
<dbReference type="Pfam" id="PF01582">
    <property type="entry name" value="TIR"/>
    <property type="match status" value="1"/>
</dbReference>
<dbReference type="PROSITE" id="PS50104">
    <property type="entry name" value="TIR"/>
    <property type="match status" value="1"/>
</dbReference>
<dbReference type="GO" id="GO:0038023">
    <property type="term" value="F:signaling receptor activity"/>
    <property type="evidence" value="ECO:0007669"/>
    <property type="project" value="TreeGrafter"/>
</dbReference>
<evidence type="ECO:0000259" key="7">
    <source>
        <dbReference type="PROSITE" id="PS50104"/>
    </source>
</evidence>
<evidence type="ECO:0000256" key="1">
    <source>
        <dbReference type="ARBA" id="ARBA00004370"/>
    </source>
</evidence>
<comment type="subcellular location">
    <subcellularLocation>
        <location evidence="1">Membrane</location>
    </subcellularLocation>
</comment>
<dbReference type="OrthoDB" id="2015831at2759"/>
<dbReference type="AlphaFoldDB" id="A0A8J9YT16"/>
<evidence type="ECO:0000256" key="2">
    <source>
        <dbReference type="ARBA" id="ARBA00022692"/>
    </source>
</evidence>
<accession>A0A8J9YT16</accession>
<name>A0A8J9YT16_BRALA</name>
<proteinExistence type="predicted"/>
<evidence type="ECO:0000256" key="5">
    <source>
        <dbReference type="ARBA" id="ARBA00023136"/>
    </source>
</evidence>
<keyword evidence="4" id="KW-1133">Transmembrane helix</keyword>
<keyword evidence="9" id="KW-1185">Reference proteome</keyword>
<dbReference type="Gene3D" id="3.40.50.10140">
    <property type="entry name" value="Toll/interleukin-1 receptor homology (TIR) domain"/>
    <property type="match status" value="1"/>
</dbReference>
<dbReference type="SMART" id="SM00255">
    <property type="entry name" value="TIR"/>
    <property type="match status" value="1"/>
</dbReference>
<evidence type="ECO:0000313" key="9">
    <source>
        <dbReference type="Proteomes" id="UP000838412"/>
    </source>
</evidence>
<feature type="domain" description="TIR" evidence="7">
    <location>
        <begin position="119"/>
        <end position="253"/>
    </location>
</feature>
<evidence type="ECO:0000256" key="4">
    <source>
        <dbReference type="ARBA" id="ARBA00022989"/>
    </source>
</evidence>
<feature type="compositionally biased region" description="Low complexity" evidence="6">
    <location>
        <begin position="18"/>
        <end position="42"/>
    </location>
</feature>
<feature type="compositionally biased region" description="Pro residues" evidence="6">
    <location>
        <begin position="7"/>
        <end position="17"/>
    </location>
</feature>
<dbReference type="PANTHER" id="PTHR24365">
    <property type="entry name" value="TOLL-LIKE RECEPTOR"/>
    <property type="match status" value="1"/>
</dbReference>
<keyword evidence="5" id="KW-0472">Membrane</keyword>
<dbReference type="InterPro" id="IPR035897">
    <property type="entry name" value="Toll_tir_struct_dom_sf"/>
</dbReference>
<feature type="compositionally biased region" description="Polar residues" evidence="6">
    <location>
        <begin position="43"/>
        <end position="85"/>
    </location>
</feature>
<feature type="compositionally biased region" description="Low complexity" evidence="6">
    <location>
        <begin position="104"/>
        <end position="128"/>
    </location>
</feature>
<dbReference type="GO" id="GO:0007165">
    <property type="term" value="P:signal transduction"/>
    <property type="evidence" value="ECO:0007669"/>
    <property type="project" value="InterPro"/>
</dbReference>
<reference evidence="8" key="1">
    <citation type="submission" date="2022-01" db="EMBL/GenBank/DDBJ databases">
        <authorList>
            <person name="Braso-Vives M."/>
        </authorList>
    </citation>
    <scope>NUCLEOTIDE SEQUENCE</scope>
</reference>
<dbReference type="EMBL" id="OV696697">
    <property type="protein sequence ID" value="CAH1241173.1"/>
    <property type="molecule type" value="Genomic_DNA"/>
</dbReference>
<evidence type="ECO:0000256" key="6">
    <source>
        <dbReference type="SAM" id="MobiDB-lite"/>
    </source>
</evidence>
<dbReference type="InterPro" id="IPR000157">
    <property type="entry name" value="TIR_dom"/>
</dbReference>
<keyword evidence="2" id="KW-0812">Transmembrane</keyword>
<keyword evidence="3" id="KW-0732">Signal</keyword>
<dbReference type="PANTHER" id="PTHR24365:SF541">
    <property type="entry name" value="PROTEIN TOLL-RELATED"/>
    <property type="match status" value="1"/>
</dbReference>
<dbReference type="Proteomes" id="UP000838412">
    <property type="component" value="Chromosome 12"/>
</dbReference>